<dbReference type="KEGG" id="wco:G7084_01350"/>
<dbReference type="RefSeq" id="WP_166009340.1">
    <property type="nucleotide sequence ID" value="NZ_CP049888.1"/>
</dbReference>
<accession>A0A6G8AYX6</accession>
<proteinExistence type="predicted"/>
<gene>
    <name evidence="1" type="ORF">G7084_01350</name>
</gene>
<protein>
    <submittedName>
        <fullName evidence="1">Uncharacterized protein</fullName>
    </submittedName>
</protein>
<reference evidence="1 2" key="1">
    <citation type="submission" date="2020-03" db="EMBL/GenBank/DDBJ databases">
        <title>Weissella sp. nov., isolated from Cybister lewisianus.</title>
        <authorList>
            <person name="Hyun D.-W."/>
            <person name="Bae J.-W."/>
        </authorList>
    </citation>
    <scope>NUCLEOTIDE SEQUENCE [LARGE SCALE GENOMIC DNA]</scope>
    <source>
        <strain evidence="1 2">HDW19</strain>
    </source>
</reference>
<name>A0A6G8AYX6_9LACO</name>
<evidence type="ECO:0000313" key="2">
    <source>
        <dbReference type="Proteomes" id="UP000500741"/>
    </source>
</evidence>
<keyword evidence="2" id="KW-1185">Reference proteome</keyword>
<dbReference type="EMBL" id="CP049888">
    <property type="protein sequence ID" value="QIL50083.1"/>
    <property type="molecule type" value="Genomic_DNA"/>
</dbReference>
<organism evidence="1 2">
    <name type="scientific">Weissella coleopterorum</name>
    <dbReference type="NCBI Taxonomy" id="2714949"/>
    <lineage>
        <taxon>Bacteria</taxon>
        <taxon>Bacillati</taxon>
        <taxon>Bacillota</taxon>
        <taxon>Bacilli</taxon>
        <taxon>Lactobacillales</taxon>
        <taxon>Lactobacillaceae</taxon>
        <taxon>Weissella</taxon>
    </lineage>
</organism>
<evidence type="ECO:0000313" key="1">
    <source>
        <dbReference type="EMBL" id="QIL50083.1"/>
    </source>
</evidence>
<dbReference type="AlphaFoldDB" id="A0A6G8AYX6"/>
<dbReference type="Proteomes" id="UP000500741">
    <property type="component" value="Chromosome"/>
</dbReference>
<sequence length="132" mass="15141">MYTVSKEIMDELNTLKNGNSISTINELMIDIFSKGLDLYAWFYKSDALTEIIAKEQAVIEYVLHGANNFKLISESNNDFIYMDESLAATIQQLRKMPDVKVALVMDEQPILSNETRFVEAYLHPELIKVSEK</sequence>